<organism evidence="6 7">
    <name type="scientific">Aliibacillus thermotolerans</name>
    <dbReference type="NCBI Taxonomy" id="1834418"/>
    <lineage>
        <taxon>Bacteria</taxon>
        <taxon>Bacillati</taxon>
        <taxon>Bacillota</taxon>
        <taxon>Bacilli</taxon>
        <taxon>Bacillales</taxon>
        <taxon>Bacillaceae</taxon>
        <taxon>Aliibacillus</taxon>
    </lineage>
</organism>
<keyword evidence="7" id="KW-1185">Reference proteome</keyword>
<dbReference type="EC" id="2.7.7.6" evidence="5"/>
<comment type="function">
    <text evidence="5">A non-essential component of RNA polymerase (RNAP).</text>
</comment>
<evidence type="ECO:0000256" key="1">
    <source>
        <dbReference type="ARBA" id="ARBA00022478"/>
    </source>
</evidence>
<dbReference type="Gene3D" id="3.10.20.730">
    <property type="entry name" value="RNAP, epsilon subunit-like"/>
    <property type="match status" value="1"/>
</dbReference>
<evidence type="ECO:0000313" key="7">
    <source>
        <dbReference type="Proteomes" id="UP001596143"/>
    </source>
</evidence>
<comment type="subunit">
    <text evidence="5">RNAP is composed of a core of 2 alpha, a beta and a beta' subunit. The core is associated with a delta subunit, and at least one of epsilon or omega. When a sigma factor is associated with the core the holoenzyme is formed, which can initiate transcription.</text>
</comment>
<keyword evidence="3 5" id="KW-0548">Nucleotidyltransferase</keyword>
<comment type="caution">
    <text evidence="6">The sequence shown here is derived from an EMBL/GenBank/DDBJ whole genome shotgun (WGS) entry which is preliminary data.</text>
</comment>
<dbReference type="HAMAP" id="MF_01553">
    <property type="entry name" value="RNApol_bact_RpoY"/>
    <property type="match status" value="1"/>
</dbReference>
<protein>
    <recommendedName>
        <fullName evidence="5">DNA-directed RNA polymerase subunit epsilon</fullName>
        <shortName evidence="5">RNAP epsilon subunit</shortName>
        <ecNumber evidence="5">2.7.7.6</ecNumber>
    </recommendedName>
    <alternativeName>
        <fullName evidence="5">RNA polymerase epsilon subunit</fullName>
    </alternativeName>
    <alternativeName>
        <fullName evidence="5">Transcriptase subunit epsilon</fullName>
    </alternativeName>
</protein>
<evidence type="ECO:0000313" key="6">
    <source>
        <dbReference type="EMBL" id="MFC5627976.1"/>
    </source>
</evidence>
<evidence type="ECO:0000256" key="5">
    <source>
        <dbReference type="HAMAP-Rule" id="MF_01553"/>
    </source>
</evidence>
<evidence type="ECO:0000256" key="2">
    <source>
        <dbReference type="ARBA" id="ARBA00022679"/>
    </source>
</evidence>
<sequence length="69" mass="8378">MIYKVWYQKNQDEIPVRENTDALFIEASSEKEVRQKLAKKNYIIEYIEPVSEAYLEYEKKTNNFKLENI</sequence>
<reference evidence="7" key="1">
    <citation type="journal article" date="2019" name="Int. J. Syst. Evol. Microbiol.">
        <title>The Global Catalogue of Microorganisms (GCM) 10K type strain sequencing project: providing services to taxonomists for standard genome sequencing and annotation.</title>
        <authorList>
            <consortium name="The Broad Institute Genomics Platform"/>
            <consortium name="The Broad Institute Genome Sequencing Center for Infectious Disease"/>
            <person name="Wu L."/>
            <person name="Ma J."/>
        </authorList>
    </citation>
    <scope>NUCLEOTIDE SEQUENCE [LARGE SCALE GENOMIC DNA]</scope>
    <source>
        <strain evidence="7">CGMCC 1.15790</strain>
    </source>
</reference>
<keyword evidence="1 5" id="KW-0240">DNA-directed RNA polymerase</keyword>
<dbReference type="InterPro" id="IPR009907">
    <property type="entry name" value="RpoY"/>
</dbReference>
<dbReference type="Pfam" id="PF07288">
    <property type="entry name" value="RpoY"/>
    <property type="match status" value="1"/>
</dbReference>
<proteinExistence type="inferred from homology"/>
<keyword evidence="4 5" id="KW-0804">Transcription</keyword>
<dbReference type="RefSeq" id="WP_270896101.1">
    <property type="nucleotide sequence ID" value="NZ_JBHSPF010000015.1"/>
</dbReference>
<dbReference type="NCBIfam" id="NF010188">
    <property type="entry name" value="PRK13667.1"/>
    <property type="match status" value="1"/>
</dbReference>
<dbReference type="Proteomes" id="UP001596143">
    <property type="component" value="Unassembled WGS sequence"/>
</dbReference>
<comment type="catalytic activity">
    <reaction evidence="5">
        <text>RNA(n) + a ribonucleoside 5'-triphosphate = RNA(n+1) + diphosphate</text>
        <dbReference type="Rhea" id="RHEA:21248"/>
        <dbReference type="Rhea" id="RHEA-COMP:14527"/>
        <dbReference type="Rhea" id="RHEA-COMP:17342"/>
        <dbReference type="ChEBI" id="CHEBI:33019"/>
        <dbReference type="ChEBI" id="CHEBI:61557"/>
        <dbReference type="ChEBI" id="CHEBI:140395"/>
        <dbReference type="EC" id="2.7.7.6"/>
    </reaction>
</comment>
<comment type="similarity">
    <text evidence="5">Belongs to the RNA polymerase subunit epsilon family.</text>
</comment>
<keyword evidence="2 5" id="KW-0808">Transferase</keyword>
<evidence type="ECO:0000256" key="4">
    <source>
        <dbReference type="ARBA" id="ARBA00023163"/>
    </source>
</evidence>
<accession>A0ABW0U6L8</accession>
<evidence type="ECO:0000256" key="3">
    <source>
        <dbReference type="ARBA" id="ARBA00022695"/>
    </source>
</evidence>
<name>A0ABW0U6L8_9BACI</name>
<dbReference type="EMBL" id="JBHSPF010000015">
    <property type="protein sequence ID" value="MFC5627976.1"/>
    <property type="molecule type" value="Genomic_DNA"/>
</dbReference>
<dbReference type="GO" id="GO:0003899">
    <property type="term" value="F:DNA-directed RNA polymerase activity"/>
    <property type="evidence" value="ECO:0007669"/>
    <property type="project" value="UniProtKB-EC"/>
</dbReference>
<gene>
    <name evidence="5" type="primary">rpoY</name>
    <name evidence="6" type="ORF">ACFPTR_03595</name>
</gene>